<comment type="caution">
    <text evidence="1">The sequence shown here is derived from an EMBL/GenBank/DDBJ whole genome shotgun (WGS) entry which is preliminary data.</text>
</comment>
<dbReference type="EMBL" id="BPQM01000026">
    <property type="protein sequence ID" value="GJD77991.1"/>
    <property type="molecule type" value="Genomic_DNA"/>
</dbReference>
<sequence>MPSKMPTVAEMHRARVDAAWNAIAPKRIAAIRYLADAIMVLHPTKGWRRITHRRLGIA</sequence>
<evidence type="ECO:0000313" key="2">
    <source>
        <dbReference type="Proteomes" id="UP001055108"/>
    </source>
</evidence>
<gene>
    <name evidence="1" type="ORF">NBEOAGPD_1203</name>
</gene>
<protein>
    <submittedName>
        <fullName evidence="1">Uncharacterized protein</fullName>
    </submittedName>
</protein>
<reference evidence="1" key="2">
    <citation type="submission" date="2021-08" db="EMBL/GenBank/DDBJ databases">
        <authorList>
            <person name="Tani A."/>
            <person name="Ola A."/>
            <person name="Ogura Y."/>
            <person name="Katsura K."/>
            <person name="Hayashi T."/>
        </authorList>
    </citation>
    <scope>NUCLEOTIDE SEQUENCE</scope>
    <source>
        <strain evidence="1">NBRC 103626</strain>
    </source>
</reference>
<evidence type="ECO:0000313" key="1">
    <source>
        <dbReference type="EMBL" id="GJD77991.1"/>
    </source>
</evidence>
<dbReference type="Proteomes" id="UP001055108">
    <property type="component" value="Unassembled WGS sequence"/>
</dbReference>
<dbReference type="AlphaFoldDB" id="A0AA37HMA3"/>
<dbReference type="RefSeq" id="WP_238301722.1">
    <property type="nucleotide sequence ID" value="NZ_BPQM01000026.1"/>
</dbReference>
<reference evidence="1" key="1">
    <citation type="journal article" date="2016" name="Front. Microbiol.">
        <title>Genome Sequence of the Piezophilic, Mesophilic Sulfate-Reducing Bacterium Desulfovibrio indicus J2T.</title>
        <authorList>
            <person name="Cao J."/>
            <person name="Maignien L."/>
            <person name="Shao Z."/>
            <person name="Alain K."/>
            <person name="Jebbar M."/>
        </authorList>
    </citation>
    <scope>NUCLEOTIDE SEQUENCE</scope>
    <source>
        <strain evidence="1">NBRC 103626</strain>
    </source>
</reference>
<keyword evidence="2" id="KW-1185">Reference proteome</keyword>
<name>A0AA37HMA3_9HYPH</name>
<proteinExistence type="predicted"/>
<organism evidence="1 2">
    <name type="scientific">Methylobacterium gregans</name>
    <dbReference type="NCBI Taxonomy" id="374424"/>
    <lineage>
        <taxon>Bacteria</taxon>
        <taxon>Pseudomonadati</taxon>
        <taxon>Pseudomonadota</taxon>
        <taxon>Alphaproteobacteria</taxon>
        <taxon>Hyphomicrobiales</taxon>
        <taxon>Methylobacteriaceae</taxon>
        <taxon>Methylobacterium</taxon>
    </lineage>
</organism>
<accession>A0AA37HMA3</accession>